<feature type="binding site" evidence="1">
    <location>
        <position position="60"/>
    </location>
    <ligand>
        <name>Mg(2+)</name>
        <dbReference type="ChEBI" id="CHEBI:18420"/>
        <label>1</label>
    </ligand>
</feature>
<feature type="binding site" evidence="1">
    <location>
        <position position="59"/>
    </location>
    <ligand>
        <name>Mg(2+)</name>
        <dbReference type="ChEBI" id="CHEBI:18420"/>
        <label>1</label>
    </ligand>
</feature>
<protein>
    <submittedName>
        <fullName evidence="2">ADP-ribosylglycohydrolase</fullName>
    </submittedName>
</protein>
<evidence type="ECO:0000256" key="1">
    <source>
        <dbReference type="PIRSR" id="PIRSR605502-1"/>
    </source>
</evidence>
<dbReference type="Gene3D" id="1.10.4080.10">
    <property type="entry name" value="ADP-ribosylation/Crystallin J1"/>
    <property type="match status" value="1"/>
</dbReference>
<dbReference type="Proteomes" id="UP000192708">
    <property type="component" value="Unassembled WGS sequence"/>
</dbReference>
<evidence type="ECO:0000313" key="2">
    <source>
        <dbReference type="EMBL" id="SMC41405.1"/>
    </source>
</evidence>
<reference evidence="2 3" key="1">
    <citation type="submission" date="2017-04" db="EMBL/GenBank/DDBJ databases">
        <authorList>
            <person name="Afonso C.L."/>
            <person name="Miller P.J."/>
            <person name="Scott M.A."/>
            <person name="Spackman E."/>
            <person name="Goraichik I."/>
            <person name="Dimitrov K.M."/>
            <person name="Suarez D.L."/>
            <person name="Swayne D.E."/>
        </authorList>
    </citation>
    <scope>NUCLEOTIDE SEQUENCE [LARGE SCALE GENOMIC DNA]</scope>
    <source>
        <strain evidence="2 3">VK13</strain>
    </source>
</reference>
<gene>
    <name evidence="2" type="ORF">SAMN06296008_10429</name>
</gene>
<feature type="binding site" evidence="1">
    <location>
        <position position="266"/>
    </location>
    <ligand>
        <name>Mg(2+)</name>
        <dbReference type="ChEBI" id="CHEBI:18420"/>
        <label>1</label>
    </ligand>
</feature>
<keyword evidence="1" id="KW-0460">Magnesium</keyword>
<evidence type="ECO:0000313" key="3">
    <source>
        <dbReference type="Proteomes" id="UP000192708"/>
    </source>
</evidence>
<dbReference type="STRING" id="1938817.SAMN06296008_10429"/>
<dbReference type="RefSeq" id="WP_084283006.1">
    <property type="nucleotide sequence ID" value="NZ_FWXJ01000004.1"/>
</dbReference>
<proteinExistence type="predicted"/>
<sequence length="328" mass="35868">MSKKMQIALGAIKGALIGDAAGSVMEFKFLDRLPNDSDVVNALSLNGGGVFRLAPGQITDDGELTLSLLNSLRQHHGIYVSDIVAHHYLMWIDSKPFDVGRAISAALYVHKDQRKIDGLASALQKRALQFNSDSKANGCLMRATPLGVAAFNMTIENAIKMVKTDVRMTHPHLDCQDATVAYVLAIRHLMFFPEDHLGAVTVAKDYLTDNNPDVKSWLDAALEGNLPQAFPLDGFIKNAFSYAFYHLSQNAAYEFALADTLKRGGDTDTNACIVGGLIGALRGIKQIPSEMVEKLVNCDVKTGLKPRGDNFHPKNVQSWLHFVPTEES</sequence>
<comment type="cofactor">
    <cofactor evidence="1">
        <name>Mg(2+)</name>
        <dbReference type="ChEBI" id="CHEBI:18420"/>
    </cofactor>
    <text evidence="1">Binds 2 magnesium ions per subunit.</text>
</comment>
<keyword evidence="2" id="KW-0378">Hydrolase</keyword>
<dbReference type="PANTHER" id="PTHR16222">
    <property type="entry name" value="ADP-RIBOSYLGLYCOHYDROLASE"/>
    <property type="match status" value="1"/>
</dbReference>
<feature type="binding site" evidence="1">
    <location>
        <position position="268"/>
    </location>
    <ligand>
        <name>Mg(2+)</name>
        <dbReference type="ChEBI" id="CHEBI:18420"/>
        <label>1</label>
    </ligand>
</feature>
<dbReference type="InterPro" id="IPR036705">
    <property type="entry name" value="Ribosyl_crysJ1_sf"/>
</dbReference>
<dbReference type="InterPro" id="IPR005502">
    <property type="entry name" value="Ribosyl_crysJ1"/>
</dbReference>
<dbReference type="SUPFAM" id="SSF101478">
    <property type="entry name" value="ADP-ribosylglycohydrolase"/>
    <property type="match status" value="1"/>
</dbReference>
<dbReference type="Pfam" id="PF03747">
    <property type="entry name" value="ADP_ribosyl_GH"/>
    <property type="match status" value="1"/>
</dbReference>
<dbReference type="GO" id="GO:0046872">
    <property type="term" value="F:metal ion binding"/>
    <property type="evidence" value="ECO:0007669"/>
    <property type="project" value="UniProtKB-KW"/>
</dbReference>
<dbReference type="EMBL" id="FWXJ01000004">
    <property type="protein sequence ID" value="SMC41405.1"/>
    <property type="molecule type" value="Genomic_DNA"/>
</dbReference>
<feature type="binding site" evidence="1">
    <location>
        <position position="269"/>
    </location>
    <ligand>
        <name>Mg(2+)</name>
        <dbReference type="ChEBI" id="CHEBI:18420"/>
        <label>1</label>
    </ligand>
</feature>
<dbReference type="PANTHER" id="PTHR16222:SF35">
    <property type="entry name" value="ADP-RIBOSYLGLYCOHYDROLASE"/>
    <property type="match status" value="1"/>
</dbReference>
<organism evidence="2 3">
    <name type="scientific">Polynucleobacter kasalickyi</name>
    <dbReference type="NCBI Taxonomy" id="1938817"/>
    <lineage>
        <taxon>Bacteria</taxon>
        <taxon>Pseudomonadati</taxon>
        <taxon>Pseudomonadota</taxon>
        <taxon>Betaproteobacteria</taxon>
        <taxon>Burkholderiales</taxon>
        <taxon>Burkholderiaceae</taxon>
        <taxon>Polynucleobacter</taxon>
    </lineage>
</organism>
<dbReference type="InterPro" id="IPR050792">
    <property type="entry name" value="ADP-ribosylglycohydrolase"/>
</dbReference>
<keyword evidence="1" id="KW-0479">Metal-binding</keyword>
<keyword evidence="3" id="KW-1185">Reference proteome</keyword>
<dbReference type="AlphaFoldDB" id="A0A1W1YYX2"/>
<accession>A0A1W1YYX2</accession>
<dbReference type="GO" id="GO:0016787">
    <property type="term" value="F:hydrolase activity"/>
    <property type="evidence" value="ECO:0007669"/>
    <property type="project" value="UniProtKB-KW"/>
</dbReference>
<dbReference type="OrthoDB" id="9798107at2"/>
<name>A0A1W1YYX2_9BURK</name>
<feature type="binding site" evidence="1">
    <location>
        <position position="61"/>
    </location>
    <ligand>
        <name>Mg(2+)</name>
        <dbReference type="ChEBI" id="CHEBI:18420"/>
        <label>1</label>
    </ligand>
</feature>